<evidence type="ECO:0000313" key="1">
    <source>
        <dbReference type="EMBL" id="TNJ28349.1"/>
    </source>
</evidence>
<proteinExistence type="predicted"/>
<gene>
    <name evidence="1" type="ORF">GMRT_14139</name>
</gene>
<dbReference type="AlphaFoldDB" id="A0A4Z1T730"/>
<dbReference type="Proteomes" id="UP000315496">
    <property type="component" value="Chromosome 2"/>
</dbReference>
<comment type="caution">
    <text evidence="1">The sequence shown here is derived from an EMBL/GenBank/DDBJ whole genome shotgun (WGS) entry which is preliminary data.</text>
</comment>
<evidence type="ECO:0000313" key="2">
    <source>
        <dbReference type="Proteomes" id="UP000315496"/>
    </source>
</evidence>
<dbReference type="OrthoDB" id="10251854at2759"/>
<accession>A0A4Z1T730</accession>
<keyword evidence="2" id="KW-1185">Reference proteome</keyword>
<dbReference type="EMBL" id="VDLU01000002">
    <property type="protein sequence ID" value="TNJ28349.1"/>
    <property type="molecule type" value="Genomic_DNA"/>
</dbReference>
<protein>
    <submittedName>
        <fullName evidence="1">Uncharacterized protein</fullName>
    </submittedName>
</protein>
<reference evidence="1 2" key="1">
    <citation type="submission" date="2019-05" db="EMBL/GenBank/DDBJ databases">
        <title>The compact genome of Giardia muris reveals important steps in the evolution of intestinal protozoan parasites.</title>
        <authorList>
            <person name="Xu F."/>
            <person name="Jimenez-Gonzalez A."/>
            <person name="Einarsson E."/>
            <person name="Astvaldsson A."/>
            <person name="Peirasmaki D."/>
            <person name="Eckmann L."/>
            <person name="Andersson J.O."/>
            <person name="Svard S.G."/>
            <person name="Jerlstrom-Hultqvist J."/>
        </authorList>
    </citation>
    <scope>NUCLEOTIDE SEQUENCE [LARGE SCALE GENOMIC DNA]</scope>
    <source>
        <strain evidence="1 2">Roberts-Thomson</strain>
    </source>
</reference>
<organism evidence="1 2">
    <name type="scientific">Giardia muris</name>
    <dbReference type="NCBI Taxonomy" id="5742"/>
    <lineage>
        <taxon>Eukaryota</taxon>
        <taxon>Metamonada</taxon>
        <taxon>Diplomonadida</taxon>
        <taxon>Hexamitidae</taxon>
        <taxon>Giardiinae</taxon>
        <taxon>Giardia</taxon>
    </lineage>
</organism>
<name>A0A4Z1T730_GIAMU</name>
<dbReference type="VEuPathDB" id="GiardiaDB:GMRT_14139"/>
<sequence>MSGSFEIPINAVARACRIDEQGCRLSKDARGALAQACVTSISFVSFLASNRLGSSQLTQRAVLSVLGTMGIDGLQEAAGRFISEAAITSPDPFDVLLRDDVQRAAISRWDDVPFPPVSLELFEEKD</sequence>